<sequence length="178" mass="20579">MYHVVYRNEHTCVHNSMTSDHHPESDTLQRDEIQPNSESNDHQRSSEENSSFHATFTTINDQSPSETWPELSSEFWSLDNMISNYGLKPDSPLSIEDDLNYAISDGSYVNLWDFKEEYSLASYMCCGHIQDVSEQIIPGTCRSPNLYQLYIRRDLSLNKENVNSIFQVPPPGEYINFI</sequence>
<gene>
    <name evidence="2" type="ORF">QJS04_geneDACA005815</name>
</gene>
<accession>A0AAV9B7A3</accession>
<reference evidence="2" key="2">
    <citation type="submission" date="2023-06" db="EMBL/GenBank/DDBJ databases">
        <authorList>
            <person name="Ma L."/>
            <person name="Liu K.-W."/>
            <person name="Li Z."/>
            <person name="Hsiao Y.-Y."/>
            <person name="Qi Y."/>
            <person name="Fu T."/>
            <person name="Tang G."/>
            <person name="Zhang D."/>
            <person name="Sun W.-H."/>
            <person name="Liu D.-K."/>
            <person name="Li Y."/>
            <person name="Chen G.-Z."/>
            <person name="Liu X.-D."/>
            <person name="Liao X.-Y."/>
            <person name="Jiang Y.-T."/>
            <person name="Yu X."/>
            <person name="Hao Y."/>
            <person name="Huang J."/>
            <person name="Zhao X.-W."/>
            <person name="Ke S."/>
            <person name="Chen Y.-Y."/>
            <person name="Wu W.-L."/>
            <person name="Hsu J.-L."/>
            <person name="Lin Y.-F."/>
            <person name="Huang M.-D."/>
            <person name="Li C.-Y."/>
            <person name="Huang L."/>
            <person name="Wang Z.-W."/>
            <person name="Zhao X."/>
            <person name="Zhong W.-Y."/>
            <person name="Peng D.-H."/>
            <person name="Ahmad S."/>
            <person name="Lan S."/>
            <person name="Zhang J.-S."/>
            <person name="Tsai W.-C."/>
            <person name="Van De Peer Y."/>
            <person name="Liu Z.-J."/>
        </authorList>
    </citation>
    <scope>NUCLEOTIDE SEQUENCE</scope>
    <source>
        <strain evidence="2">SCP</strain>
        <tissue evidence="2">Leaves</tissue>
    </source>
</reference>
<feature type="compositionally biased region" description="Basic and acidic residues" evidence="1">
    <location>
        <begin position="19"/>
        <end position="47"/>
    </location>
</feature>
<keyword evidence="3" id="KW-1185">Reference proteome</keyword>
<reference evidence="2" key="1">
    <citation type="journal article" date="2023" name="Nat. Commun.">
        <title>Diploid and tetraploid genomes of Acorus and the evolution of monocots.</title>
        <authorList>
            <person name="Ma L."/>
            <person name="Liu K.W."/>
            <person name="Li Z."/>
            <person name="Hsiao Y.Y."/>
            <person name="Qi Y."/>
            <person name="Fu T."/>
            <person name="Tang G.D."/>
            <person name="Zhang D."/>
            <person name="Sun W.H."/>
            <person name="Liu D.K."/>
            <person name="Li Y."/>
            <person name="Chen G.Z."/>
            <person name="Liu X.D."/>
            <person name="Liao X.Y."/>
            <person name="Jiang Y.T."/>
            <person name="Yu X."/>
            <person name="Hao Y."/>
            <person name="Huang J."/>
            <person name="Zhao X.W."/>
            <person name="Ke S."/>
            <person name="Chen Y.Y."/>
            <person name="Wu W.L."/>
            <person name="Hsu J.L."/>
            <person name="Lin Y.F."/>
            <person name="Huang M.D."/>
            <person name="Li C.Y."/>
            <person name="Huang L."/>
            <person name="Wang Z.W."/>
            <person name="Zhao X."/>
            <person name="Zhong W.Y."/>
            <person name="Peng D.H."/>
            <person name="Ahmad S."/>
            <person name="Lan S."/>
            <person name="Zhang J.S."/>
            <person name="Tsai W.C."/>
            <person name="Van de Peer Y."/>
            <person name="Liu Z.J."/>
        </authorList>
    </citation>
    <scope>NUCLEOTIDE SEQUENCE</scope>
    <source>
        <strain evidence="2">SCP</strain>
    </source>
</reference>
<protein>
    <submittedName>
        <fullName evidence="2">Uncharacterized protein</fullName>
    </submittedName>
</protein>
<name>A0AAV9B7A3_ACOGR</name>
<dbReference type="Proteomes" id="UP001179952">
    <property type="component" value="Unassembled WGS sequence"/>
</dbReference>
<feature type="region of interest" description="Disordered" evidence="1">
    <location>
        <begin position="14"/>
        <end position="51"/>
    </location>
</feature>
<dbReference type="EMBL" id="JAUJYN010000005">
    <property type="protein sequence ID" value="KAK1272169.1"/>
    <property type="molecule type" value="Genomic_DNA"/>
</dbReference>
<dbReference type="AlphaFoldDB" id="A0AAV9B7A3"/>
<comment type="caution">
    <text evidence="2">The sequence shown here is derived from an EMBL/GenBank/DDBJ whole genome shotgun (WGS) entry which is preliminary data.</text>
</comment>
<evidence type="ECO:0000256" key="1">
    <source>
        <dbReference type="SAM" id="MobiDB-lite"/>
    </source>
</evidence>
<organism evidence="2 3">
    <name type="scientific">Acorus gramineus</name>
    <name type="common">Dwarf sweet flag</name>
    <dbReference type="NCBI Taxonomy" id="55184"/>
    <lineage>
        <taxon>Eukaryota</taxon>
        <taxon>Viridiplantae</taxon>
        <taxon>Streptophyta</taxon>
        <taxon>Embryophyta</taxon>
        <taxon>Tracheophyta</taxon>
        <taxon>Spermatophyta</taxon>
        <taxon>Magnoliopsida</taxon>
        <taxon>Liliopsida</taxon>
        <taxon>Acoraceae</taxon>
        <taxon>Acorus</taxon>
    </lineage>
</organism>
<proteinExistence type="predicted"/>
<evidence type="ECO:0000313" key="2">
    <source>
        <dbReference type="EMBL" id="KAK1272169.1"/>
    </source>
</evidence>
<evidence type="ECO:0000313" key="3">
    <source>
        <dbReference type="Proteomes" id="UP001179952"/>
    </source>
</evidence>